<dbReference type="InterPro" id="IPR016181">
    <property type="entry name" value="Acyl_CoA_acyltransferase"/>
</dbReference>
<feature type="disulfide bond" evidence="26">
    <location>
        <begin position="970"/>
        <end position="979"/>
    </location>
</feature>
<evidence type="ECO:0000256" key="5">
    <source>
        <dbReference type="ARBA" id="ARBA00013184"/>
    </source>
</evidence>
<dbReference type="InterPro" id="IPR009464">
    <property type="entry name" value="PCAF_N"/>
</dbReference>
<dbReference type="Gene3D" id="2.10.25.10">
    <property type="entry name" value="Laminin"/>
    <property type="match status" value="7"/>
</dbReference>
<keyword evidence="19" id="KW-0963">Cytoplasm</keyword>
<dbReference type="GO" id="GO:0005813">
    <property type="term" value="C:centrosome"/>
    <property type="evidence" value="ECO:0007669"/>
    <property type="project" value="UniProtKB-SubCell"/>
</dbReference>
<evidence type="ECO:0000256" key="19">
    <source>
        <dbReference type="ARBA" id="ARBA00023212"/>
    </source>
</evidence>
<evidence type="ECO:0000313" key="34">
    <source>
        <dbReference type="EMBL" id="KAH0809240.1"/>
    </source>
</evidence>
<dbReference type="InterPro" id="IPR001791">
    <property type="entry name" value="Laminin_G"/>
</dbReference>
<dbReference type="Pfam" id="PF06466">
    <property type="entry name" value="PCAF_N"/>
    <property type="match status" value="2"/>
</dbReference>
<dbReference type="PROSITE" id="PS00633">
    <property type="entry name" value="BROMODOMAIN_1"/>
    <property type="match status" value="1"/>
</dbReference>
<dbReference type="InterPro" id="IPR023415">
    <property type="entry name" value="LDLR_class-A_CS"/>
</dbReference>
<feature type="domain" description="N-acetyltransferase" evidence="33">
    <location>
        <begin position="2824"/>
        <end position="2970"/>
    </location>
</feature>
<evidence type="ECO:0000313" key="35">
    <source>
        <dbReference type="Proteomes" id="UP000719412"/>
    </source>
</evidence>
<dbReference type="EMBL" id="JABDTM020028255">
    <property type="protein sequence ID" value="KAH0809240.1"/>
    <property type="molecule type" value="Genomic_DNA"/>
</dbReference>
<feature type="domain" description="Laminin G" evidence="31">
    <location>
        <begin position="2372"/>
        <end position="2543"/>
    </location>
</feature>
<dbReference type="Pfam" id="PF24973">
    <property type="entry name" value="EGF_LMN_ATRN"/>
    <property type="match status" value="2"/>
</dbReference>
<dbReference type="InterPro" id="IPR008211">
    <property type="entry name" value="Laminin_N"/>
</dbReference>
<proteinExistence type="inferred from homology"/>
<dbReference type="SMART" id="SM00180">
    <property type="entry name" value="EGF_Lam"/>
    <property type="match status" value="10"/>
</dbReference>
<feature type="transmembrane region" description="Helical" evidence="29">
    <location>
        <begin position="181"/>
        <end position="201"/>
    </location>
</feature>
<keyword evidence="17" id="KW-0804">Transcription</keyword>
<feature type="disulfide bond" evidence="25">
    <location>
        <begin position="2340"/>
        <end position="2367"/>
    </location>
</feature>
<dbReference type="Proteomes" id="UP000719412">
    <property type="component" value="Unassembled WGS sequence"/>
</dbReference>
<feature type="region of interest" description="Disordered" evidence="28">
    <location>
        <begin position="2727"/>
        <end position="2759"/>
    </location>
</feature>
<comment type="subcellular location">
    <subcellularLocation>
        <location evidence="2">Cytoplasm</location>
        <location evidence="2">Cytoskeleton</location>
        <location evidence="2">Microtubule organizing center</location>
        <location evidence="2">Centrosome</location>
    </subcellularLocation>
    <subcellularLocation>
        <location evidence="1">Nucleus</location>
    </subcellularLocation>
    <subcellularLocation>
        <location evidence="3">Secreted</location>
        <location evidence="3">Extracellular space</location>
        <location evidence="3">Extracellular matrix</location>
        <location evidence="3">Basement membrane</location>
    </subcellularLocation>
</comment>
<feature type="domain" description="Bromo" evidence="30">
    <location>
        <begin position="3064"/>
        <end position="3134"/>
    </location>
</feature>
<dbReference type="GO" id="GO:0045944">
    <property type="term" value="P:positive regulation of transcription by RNA polymerase II"/>
    <property type="evidence" value="ECO:0007669"/>
    <property type="project" value="TreeGrafter"/>
</dbReference>
<dbReference type="EC" id="2.3.1.48" evidence="5"/>
<feature type="domain" description="Laminin EGF-like" evidence="32">
    <location>
        <begin position="1264"/>
        <end position="1309"/>
    </location>
</feature>
<evidence type="ECO:0000256" key="7">
    <source>
        <dbReference type="ARBA" id="ARBA00022530"/>
    </source>
</evidence>
<keyword evidence="6" id="KW-0964">Secreted</keyword>
<evidence type="ECO:0000256" key="15">
    <source>
        <dbReference type="ARBA" id="ARBA00023157"/>
    </source>
</evidence>
<dbReference type="GO" id="GO:0048513">
    <property type="term" value="P:animal organ development"/>
    <property type="evidence" value="ECO:0007669"/>
    <property type="project" value="UniProtKB-ARBA"/>
</dbReference>
<evidence type="ECO:0000256" key="6">
    <source>
        <dbReference type="ARBA" id="ARBA00022525"/>
    </source>
</evidence>
<dbReference type="FunFam" id="2.10.25.10:FF:000188">
    <property type="entry name" value="Laminin subunit gamma 2"/>
    <property type="match status" value="2"/>
</dbReference>
<dbReference type="PROSITE" id="PS01248">
    <property type="entry name" value="EGF_LAM_1"/>
    <property type="match status" value="6"/>
</dbReference>
<dbReference type="InterPro" id="IPR000742">
    <property type="entry name" value="EGF"/>
</dbReference>
<dbReference type="SUPFAM" id="SSF55729">
    <property type="entry name" value="Acyl-CoA N-acyltransferases (Nat)"/>
    <property type="match status" value="1"/>
</dbReference>
<dbReference type="SUPFAM" id="SSF47370">
    <property type="entry name" value="Bromodomain"/>
    <property type="match status" value="1"/>
</dbReference>
<evidence type="ECO:0000256" key="14">
    <source>
        <dbReference type="ARBA" id="ARBA00023117"/>
    </source>
</evidence>
<dbReference type="InterPro" id="IPR001487">
    <property type="entry name" value="Bromodomain"/>
</dbReference>
<dbReference type="FunFam" id="2.10.25.10:FF:000033">
    <property type="entry name" value="Laminin subunit alpha 2"/>
    <property type="match status" value="1"/>
</dbReference>
<evidence type="ECO:0000256" key="13">
    <source>
        <dbReference type="ARBA" id="ARBA00023015"/>
    </source>
</evidence>
<keyword evidence="11" id="KW-0156">Chromatin regulator</keyword>
<keyword evidence="8" id="KW-0808">Transferase</keyword>
<feature type="disulfide bond" evidence="26">
    <location>
        <begin position="1047"/>
        <end position="1064"/>
    </location>
</feature>
<dbReference type="SUPFAM" id="SSF57424">
    <property type="entry name" value="LDL receptor-like module"/>
    <property type="match status" value="1"/>
</dbReference>
<dbReference type="GO" id="GO:0005604">
    <property type="term" value="C:basement membrane"/>
    <property type="evidence" value="ECO:0007669"/>
    <property type="project" value="UniProtKB-SubCell"/>
</dbReference>
<dbReference type="InterPro" id="IPR002172">
    <property type="entry name" value="LDrepeatLR_classA_rpt"/>
</dbReference>
<comment type="similarity">
    <text evidence="4">Belongs to the acetyltransferase family. GCN5 subfamily.</text>
</comment>
<dbReference type="SUPFAM" id="SSF49899">
    <property type="entry name" value="Concanavalin A-like lectins/glucanases"/>
    <property type="match status" value="2"/>
</dbReference>
<dbReference type="InterPro" id="IPR037800">
    <property type="entry name" value="GCN5"/>
</dbReference>
<evidence type="ECO:0000256" key="29">
    <source>
        <dbReference type="SAM" id="Phobius"/>
    </source>
</evidence>
<evidence type="ECO:0000256" key="18">
    <source>
        <dbReference type="ARBA" id="ARBA00023180"/>
    </source>
</evidence>
<dbReference type="Pfam" id="PF00439">
    <property type="entry name" value="Bromodomain"/>
    <property type="match status" value="1"/>
</dbReference>
<dbReference type="Gene3D" id="1.20.920.10">
    <property type="entry name" value="Bromodomain-like"/>
    <property type="match status" value="1"/>
</dbReference>
<dbReference type="Pfam" id="PF00053">
    <property type="entry name" value="EGF_laminin"/>
    <property type="match status" value="6"/>
</dbReference>
<keyword evidence="15 26" id="KW-1015">Disulfide bond</keyword>
<dbReference type="InterPro" id="IPR000182">
    <property type="entry name" value="GNAT_dom"/>
</dbReference>
<dbReference type="Pfam" id="PF02210">
    <property type="entry name" value="Laminin_G_2"/>
    <property type="match status" value="1"/>
</dbReference>
<keyword evidence="20" id="KW-0539">Nucleus</keyword>
<reference evidence="34" key="1">
    <citation type="journal article" date="2020" name="J Insects Food Feed">
        <title>The yellow mealworm (Tenebrio molitor) genome: a resource for the emerging insects as food and feed industry.</title>
        <authorList>
            <person name="Eriksson T."/>
            <person name="Andere A."/>
            <person name="Kelstrup H."/>
            <person name="Emery V."/>
            <person name="Picard C."/>
        </authorList>
    </citation>
    <scope>NUCLEOTIDE SEQUENCE</scope>
    <source>
        <strain evidence="34">Stoneville</strain>
        <tissue evidence="34">Whole head</tissue>
    </source>
</reference>
<evidence type="ECO:0000256" key="8">
    <source>
        <dbReference type="ARBA" id="ARBA00022679"/>
    </source>
</evidence>
<evidence type="ECO:0000256" key="26">
    <source>
        <dbReference type="PROSITE-ProRule" id="PRU00460"/>
    </source>
</evidence>
<evidence type="ECO:0000256" key="9">
    <source>
        <dbReference type="ARBA" id="ARBA00022729"/>
    </source>
</evidence>
<feature type="domain" description="Laminin G" evidence="31">
    <location>
        <begin position="2177"/>
        <end position="2367"/>
    </location>
</feature>
<keyword evidence="13" id="KW-0805">Transcription regulation</keyword>
<feature type="transmembrane region" description="Helical" evidence="29">
    <location>
        <begin position="294"/>
        <end position="315"/>
    </location>
</feature>
<keyword evidence="19" id="KW-0206">Cytoskeleton</keyword>
<evidence type="ECO:0000256" key="17">
    <source>
        <dbReference type="ARBA" id="ARBA00023163"/>
    </source>
</evidence>
<dbReference type="PRINTS" id="PR00503">
    <property type="entry name" value="BROMODOMAIN"/>
</dbReference>
<dbReference type="SMART" id="SM00192">
    <property type="entry name" value="LDLa"/>
    <property type="match status" value="1"/>
</dbReference>
<keyword evidence="29" id="KW-0812">Transmembrane</keyword>
<dbReference type="PANTHER" id="PTHR45750:SF3">
    <property type="entry name" value="HISTONE ACETYLTRANSFERASE"/>
    <property type="match status" value="1"/>
</dbReference>
<evidence type="ECO:0000256" key="20">
    <source>
        <dbReference type="ARBA" id="ARBA00023242"/>
    </source>
</evidence>
<dbReference type="CDD" id="cd04301">
    <property type="entry name" value="NAT_SF"/>
    <property type="match status" value="1"/>
</dbReference>
<keyword evidence="27" id="KW-0175">Coiled coil</keyword>
<keyword evidence="10" id="KW-0677">Repeat</keyword>
<dbReference type="PROSITE" id="PS50027">
    <property type="entry name" value="EGF_LAM_2"/>
    <property type="match status" value="5"/>
</dbReference>
<evidence type="ECO:0000256" key="21">
    <source>
        <dbReference type="ARBA" id="ARBA00023292"/>
    </source>
</evidence>
<feature type="disulfide bond" evidence="26">
    <location>
        <begin position="1019"/>
        <end position="1028"/>
    </location>
</feature>
<protein>
    <recommendedName>
        <fullName evidence="5">histone acetyltransferase</fullName>
        <ecNumber evidence="5">2.3.1.48</ecNumber>
    </recommendedName>
</protein>
<evidence type="ECO:0000259" key="33">
    <source>
        <dbReference type="PROSITE" id="PS51186"/>
    </source>
</evidence>
<feature type="domain" description="Laminin EGF-like" evidence="32">
    <location>
        <begin position="839"/>
        <end position="887"/>
    </location>
</feature>
<reference evidence="34" key="2">
    <citation type="submission" date="2021-08" db="EMBL/GenBank/DDBJ databases">
        <authorList>
            <person name="Eriksson T."/>
        </authorList>
    </citation>
    <scope>NUCLEOTIDE SEQUENCE</scope>
    <source>
        <strain evidence="34">Stoneville</strain>
        <tissue evidence="34">Whole head</tissue>
    </source>
</reference>
<evidence type="ECO:0000256" key="12">
    <source>
        <dbReference type="ARBA" id="ARBA00022869"/>
    </source>
</evidence>
<dbReference type="FunFam" id="2.10.25.10:FF:000069">
    <property type="entry name" value="Laminin subunit alpha 1"/>
    <property type="match status" value="1"/>
</dbReference>
<evidence type="ECO:0000259" key="31">
    <source>
        <dbReference type="PROSITE" id="PS50025"/>
    </source>
</evidence>
<dbReference type="InterPro" id="IPR036055">
    <property type="entry name" value="LDL_receptor-like_sf"/>
</dbReference>
<dbReference type="GO" id="GO:0005634">
    <property type="term" value="C:nucleus"/>
    <property type="evidence" value="ECO:0007669"/>
    <property type="project" value="UniProtKB-SubCell"/>
</dbReference>
<feature type="disulfide bond" evidence="26">
    <location>
        <begin position="1000"/>
        <end position="1017"/>
    </location>
</feature>
<evidence type="ECO:0000259" key="30">
    <source>
        <dbReference type="PROSITE" id="PS50014"/>
    </source>
</evidence>
<dbReference type="GO" id="GO:0140672">
    <property type="term" value="C:ATAC complex"/>
    <property type="evidence" value="ECO:0007669"/>
    <property type="project" value="TreeGrafter"/>
</dbReference>
<evidence type="ECO:0000256" key="24">
    <source>
        <dbReference type="PROSITE-ProRule" id="PRU00035"/>
    </source>
</evidence>
<dbReference type="Gene3D" id="2.60.120.260">
    <property type="entry name" value="Galactose-binding domain-like"/>
    <property type="match status" value="2"/>
</dbReference>
<dbReference type="PROSITE" id="PS50068">
    <property type="entry name" value="LDLRA_2"/>
    <property type="match status" value="1"/>
</dbReference>
<keyword evidence="9" id="KW-0732">Signal</keyword>
<feature type="domain" description="Laminin EGF-like" evidence="32">
    <location>
        <begin position="953"/>
        <end position="997"/>
    </location>
</feature>
<keyword evidence="22" id="KW-0012">Acyltransferase</keyword>
<evidence type="ECO:0000256" key="11">
    <source>
        <dbReference type="ARBA" id="ARBA00022853"/>
    </source>
</evidence>
<dbReference type="PRINTS" id="PR00011">
    <property type="entry name" value="EGFLAMININ"/>
</dbReference>
<dbReference type="SMART" id="SM00181">
    <property type="entry name" value="EGF"/>
    <property type="match status" value="9"/>
</dbReference>
<feature type="transmembrane region" description="Helical" evidence="29">
    <location>
        <begin position="221"/>
        <end position="239"/>
    </location>
</feature>
<dbReference type="CDD" id="cd05509">
    <property type="entry name" value="Bromo_gcn5_like"/>
    <property type="match status" value="1"/>
</dbReference>
<feature type="disulfide bond" evidence="26">
    <location>
        <begin position="1045"/>
        <end position="1057"/>
    </location>
</feature>
<dbReference type="InterPro" id="IPR018359">
    <property type="entry name" value="Bromodomain_CS"/>
</dbReference>
<dbReference type="SMART" id="SM00297">
    <property type="entry name" value="BROMO"/>
    <property type="match status" value="1"/>
</dbReference>
<feature type="coiled-coil region" evidence="27">
    <location>
        <begin position="1804"/>
        <end position="1831"/>
    </location>
</feature>
<dbReference type="CDD" id="cd00112">
    <property type="entry name" value="LDLa"/>
    <property type="match status" value="1"/>
</dbReference>
<dbReference type="SUPFAM" id="SSF57196">
    <property type="entry name" value="EGF/Laminin"/>
    <property type="match status" value="8"/>
</dbReference>
<evidence type="ECO:0000256" key="2">
    <source>
        <dbReference type="ARBA" id="ARBA00004300"/>
    </source>
</evidence>
<evidence type="ECO:0000256" key="25">
    <source>
        <dbReference type="PROSITE-ProRule" id="PRU00122"/>
    </source>
</evidence>
<keyword evidence="29" id="KW-1133">Transmembrane helix</keyword>
<comment type="caution">
    <text evidence="26">Lacks conserved residue(s) required for the propagation of feature annotation.</text>
</comment>
<feature type="disulfide bond" evidence="26">
    <location>
        <begin position="998"/>
        <end position="1010"/>
    </location>
</feature>
<name>A0A8J6L6F1_TENMO</name>
<dbReference type="FunFam" id="2.10.25.10:FF:000242">
    <property type="entry name" value="Laminin subunit alpha 1"/>
    <property type="match status" value="1"/>
</dbReference>
<feature type="coiled-coil region" evidence="27">
    <location>
        <begin position="1657"/>
        <end position="1722"/>
    </location>
</feature>
<feature type="domain" description="Laminin EGF-like" evidence="32">
    <location>
        <begin position="998"/>
        <end position="1044"/>
    </location>
</feature>
<dbReference type="CDD" id="cd00110">
    <property type="entry name" value="LamG"/>
    <property type="match status" value="2"/>
</dbReference>
<evidence type="ECO:0000256" key="16">
    <source>
        <dbReference type="ARBA" id="ARBA00023159"/>
    </source>
</evidence>
<dbReference type="Pfam" id="PF00583">
    <property type="entry name" value="Acetyltransf_1"/>
    <property type="match status" value="1"/>
</dbReference>
<keyword evidence="21 26" id="KW-0424">Laminin EGF-like domain</keyword>
<keyword evidence="12" id="KW-0084">Basement membrane</keyword>
<keyword evidence="18" id="KW-0325">Glycoprotein</keyword>
<dbReference type="PROSITE" id="PS51186">
    <property type="entry name" value="GNAT"/>
    <property type="match status" value="1"/>
</dbReference>
<organism evidence="34 35">
    <name type="scientific">Tenebrio molitor</name>
    <name type="common">Yellow mealworm beetle</name>
    <dbReference type="NCBI Taxonomy" id="7067"/>
    <lineage>
        <taxon>Eukaryota</taxon>
        <taxon>Metazoa</taxon>
        <taxon>Ecdysozoa</taxon>
        <taxon>Arthropoda</taxon>
        <taxon>Hexapoda</taxon>
        <taxon>Insecta</taxon>
        <taxon>Pterygota</taxon>
        <taxon>Neoptera</taxon>
        <taxon>Endopterygota</taxon>
        <taxon>Coleoptera</taxon>
        <taxon>Polyphaga</taxon>
        <taxon>Cucujiformia</taxon>
        <taxon>Tenebrionidae</taxon>
        <taxon>Tenebrio</taxon>
    </lineage>
</organism>
<dbReference type="PROSITE" id="PS01209">
    <property type="entry name" value="LDLRA_1"/>
    <property type="match status" value="1"/>
</dbReference>
<evidence type="ECO:0000256" key="1">
    <source>
        <dbReference type="ARBA" id="ARBA00004123"/>
    </source>
</evidence>
<evidence type="ECO:0000256" key="10">
    <source>
        <dbReference type="ARBA" id="ARBA00022737"/>
    </source>
</evidence>
<dbReference type="FunFam" id="3.40.630.30:FF:000004">
    <property type="entry name" value="Histone acetyltransferase KAT2A"/>
    <property type="match status" value="1"/>
</dbReference>
<keyword evidence="35" id="KW-1185">Reference proteome</keyword>
<feature type="domain" description="Laminin EGF-like" evidence="32">
    <location>
        <begin position="1045"/>
        <end position="1092"/>
    </location>
</feature>
<sequence length="3156" mass="356787">MAMVVDPTNKCSPLVGGISVHCVTRQAVLVKSTCTRQTVCGDKHVGCARFVKIDPRLSFDIGNTQNGRFKEFRYTIPTLMYVLRFKTFPPSPSRGRYSRLPERGFLEGTTVVGKREGGDRRRDADRFFPGLLGRRPHSPRKRLHNPALKGEPSMVRWWSPFPGLYFETMGDQWRNAYVRSLALSLVITSFPSLVLLAPIIVPPVELLPILNLMLLNGTRSYIVFVLVVYHPLFFVLLFFEHACTEFRCNLREFCIATDLVCDGINHCADGSDESSTTLCQNTEAETILGLKRTWFVVTLISAFLVMLVCIVVVFICICRKGLNANARSGNGNVPQPNAPYPLQQMYGWNGAMKQGASMTTLTSAGAATATAVQENWRHPAGPLGFRLSTPARARLYCQAKSGRVVACRVSRVQNPALGQQHSYPHYQQSTTRLFLTVCLAVSLVEDGKGRCGVCDHFSTDPNKKHPISYAIDGTNRWWQSPALFYGAEYEYVTITVDLKQIHVSLMFGRPGANETSPELLQFTKARYVRFRLMGLRGTVEPRPRWFLQDVWKGKKLFYTIRDISIVGHCVCNGHAENCRYNVASGRPECECAHHTCGPNCDRCCPLYNQRQWGPGTSRDAHQCLPCNCHGHATSCHYDENVDKAGLSIDVSGNYQGGGVCDSCAAHTTGVNCDQCMPGYYRPQEVELDAEEPCLKCDCDLPGTSKTCIQEGEFAGKCNCLLGYEGDKCEFCARGFKGWPKCEPCPCDSRGVLEMADCEGDCTCKVRICQSSSGPPQADQIESLLEEAMIYADGEYETVDVEKCSCPSGYLGLSCESCAFGYVKIKTNTTLNQEGYCGKCDCNGHSESCNPDSGECFCQHNTTGENCERCKAGFYGNPLRGTKEDCKKCACPLENDENNFSPSCQLDYLSENDEEKSNYVCTQCPKGYTGDHCEICDDGYFGNPLIIGATCKPCNCNGYPCDRITGQCLSCKGNTEGWRCEKCKPGFYGDALMSNCISCQCDPIGAVSKNCNNVTGQCTCKERFTDRTCNKCQVGYGNVTALCTPCDCHPVGSKSDICDQQTGLCECRKGVDGFHCDTCQNLHYGLSEDGCKACDPCEKEGHICHPENGKCVCPQLTTGAKCERCGADAWGYEPGIGCKLREDALARSVSKEKNATNVLLAIIIIQTAQNAIVTLQELDLKIALMGLVNVTTENVDVRFSEVLLDKMSNTVGTSQASSVENCSCPKEYTSLSCQDPSTGYFRYYPKEFEPEYNYIDKTIGVAKPCQCNNRSNICDKQTGHCRDCVGFTTGSHCELCKEGYYRNSSGGCSPCLCPSEEQNFAKNCTIVGGTRKQFKSKDTGVISSKREARANRASVIRTGVKVYSVTKERDIDFADRVQEESIMLSENIQDLDNRSNIIINNVNKFGQSHIDIREALQEAEELLKDIYSISKEIPSSDRYEDIYNKCDQLFKGINDTYNVDLNSKKIMAKLDELKSKLADLDIILRRISMINEFVKNKNKQNANGIVDLNTTINEINNKNLIINDDVGDLLKKINVTDDLLREMKKIYKHLSQLDVEKATNDIDKDDVAQVYDTLSVVREHVKKLQNKIKNYKNLFNFTSEEWTKIDASGAYDNIAKGIQLARREADHARNITVDILNKIYPSDDDSLADKANLAKAFSDRIQKRVINLENLTDDLRKNTENLEDLKHDIQMNGKNNNELNAFLRDLRQRISNQTQDIHNLEKMKSNVRNISSLISSIEQGIKDTNVTMQYEVTKTYQKYLDLVSSDEIVNFLKNINATKKQFEEITIFSNLTAIDRIKDANANKFNNTKRNLEIIQKEISQLIDNINYANEQVEAVEYGVDIGKCERYYKLQNDILRSLEINFSCNGTCNLFELNNSDNEKIKISYENNMINVLWKKHTRKINSSNSVILKRVGSMIEMKTENETLSFYDDEPFHIEGKHYLKIGKLTNKQNVSGQCLRRIVLNGQTIDPSSNCSFVALKLSNGKLRVEIRHYDGSENSLISEKKYNNGVDTKVEMSMVYNRNNGQQTYFLKVLVPQGEQPMSKSIPLKRQNVHKIKKSNIFIGGVPSVSDRSCLPANIIPFLGNLNVTGLDVGSQSTTSYNIEPRTNLGFYKAWFPEGKGYIDLEFQHDLESPQSISFLLRPVEVHGVVMNINNAINVSLENSSVVFRIQNKTELDFRPVCANSSQFIKITQTNISVNNDIKNVTLDLHFNNKGKIRFLLGKSTFVGSVSDIFVDNRGNTSFYTILEIRGGDLRLQVQGHKTKAMNISHKINDGLWHNVQVEQTFGKRKIRIVVKLDKKWKIKDRIPRNNFNGGLYVGGVASNVAIPKKMKNELHPFRGCIRSLKINRNLQVVKNNNNIFYNNIGQCFQKVEEGAYFGGDAFAIYKYDFKVNKFLELSFEFKTGEPNGILLSVSNLGNSPALSVELQNGAVVMMIDMGNGVISKVTNSPHSDLSLANNEWHNITALYSSSELTVNVDGIRKSWVQSDINSMVDEIEAPLYLGGLPNNAPSGTLEIKENFKGCIRWKRTEVTIQEPTFSDPCKCEHTLEAHISHLRNKNEDELNRLLRMVVDIDNMGTAMSREENVETKKVYTYLFHQEWKTMCEVARILLHCLNTWEFPSPGSQKHIVNQEEATIYKMEHTRWLVFCNVPTFCDSLKHYDTTMVFGRTLLRAVFKYMRKQIMDQFNRERDKMPQERRVMLLTHFPPFLNQLDEEIYAHESPIWDPEFKQGMSDKDSSPLTSKTSKASETPGREIKRKRLAQDEQFEDIAMDTVAQIIATIDDPNYMTGPDLIFSENAPATDEAPKLEEKRKVIEMHVIGNSLTETVSKETMLWFIGLQNVFSHQLPRMPIEYITQLLFDPKHRTIALIKENRPIGGICFRPFETQGFTEIVFCAVTFSEQIKGYGTHLMNHLKDYHIRKGILHFLTFADENAIGYFERQGFSKDIKLNRAIYQGYIKDYEGATLMHCELNPKIIYTEFTSVVRRQKKFVKQLIYQQQRNVSKIHPGLTFFKEGVKSIPVESIPGLQETGWKPAARATRGAQQLEESQDIEILAEMLKNVLAAVKCHEDSWPFRLPVDKNEVPDYYDHIKYPMDLKTMADRLKSRYYVSRRLFIADMMRIFRNCKIYNSPETEYYQCAVNLQQYFQTKMKEVGLWDK</sequence>
<feature type="disulfide bond" evidence="26">
    <location>
        <begin position="1066"/>
        <end position="1075"/>
    </location>
</feature>
<dbReference type="PROSITE" id="PS50025">
    <property type="entry name" value="LAM_G_DOMAIN"/>
    <property type="match status" value="2"/>
</dbReference>
<feature type="compositionally biased region" description="Basic and acidic residues" evidence="28">
    <location>
        <begin position="2727"/>
        <end position="2736"/>
    </location>
</feature>
<dbReference type="InterPro" id="IPR013320">
    <property type="entry name" value="ConA-like_dom_sf"/>
</dbReference>
<comment type="caution">
    <text evidence="34">The sequence shown here is derived from an EMBL/GenBank/DDBJ whole genome shotgun (WGS) entry which is preliminary data.</text>
</comment>
<evidence type="ECO:0000256" key="4">
    <source>
        <dbReference type="ARBA" id="ARBA00008607"/>
    </source>
</evidence>
<feature type="disulfide bond" evidence="26">
    <location>
        <begin position="857"/>
        <end position="866"/>
    </location>
</feature>
<feature type="compositionally biased region" description="Polar residues" evidence="28">
    <location>
        <begin position="2737"/>
        <end position="2747"/>
    </location>
</feature>
<accession>A0A8J6L6F1</accession>
<dbReference type="Gene3D" id="3.40.630.30">
    <property type="match status" value="1"/>
</dbReference>
<comment type="catalytic activity">
    <reaction evidence="23">
        <text>L-lysyl-[histone] + acetyl-CoA = N(6)-acetyl-L-lysyl-[histone] + CoA + H(+)</text>
        <dbReference type="Rhea" id="RHEA:21992"/>
        <dbReference type="Rhea" id="RHEA-COMP:9845"/>
        <dbReference type="Rhea" id="RHEA-COMP:11338"/>
        <dbReference type="ChEBI" id="CHEBI:15378"/>
        <dbReference type="ChEBI" id="CHEBI:29969"/>
        <dbReference type="ChEBI" id="CHEBI:57287"/>
        <dbReference type="ChEBI" id="CHEBI:57288"/>
        <dbReference type="ChEBI" id="CHEBI:61930"/>
        <dbReference type="EC" id="2.3.1.48"/>
    </reaction>
    <physiologicalReaction direction="left-to-right" evidence="23">
        <dbReference type="Rhea" id="RHEA:21993"/>
    </physiologicalReaction>
</comment>
<feature type="coiled-coil region" evidence="27">
    <location>
        <begin position="1573"/>
        <end position="1600"/>
    </location>
</feature>
<evidence type="ECO:0000256" key="28">
    <source>
        <dbReference type="SAM" id="MobiDB-lite"/>
    </source>
</evidence>
<gene>
    <name evidence="34" type="ORF">GEV33_013550</name>
</gene>
<dbReference type="PANTHER" id="PTHR45750">
    <property type="entry name" value="GH11602P"/>
    <property type="match status" value="1"/>
</dbReference>
<evidence type="ECO:0000256" key="27">
    <source>
        <dbReference type="SAM" id="Coils"/>
    </source>
</evidence>
<evidence type="ECO:0000256" key="23">
    <source>
        <dbReference type="ARBA" id="ARBA00048940"/>
    </source>
</evidence>
<keyword evidence="16" id="KW-0010">Activator</keyword>
<dbReference type="GO" id="GO:0048731">
    <property type="term" value="P:system development"/>
    <property type="evidence" value="ECO:0007669"/>
    <property type="project" value="UniProtKB-ARBA"/>
</dbReference>
<dbReference type="InterPro" id="IPR036427">
    <property type="entry name" value="Bromodomain-like_sf"/>
</dbReference>
<feature type="disulfide bond" evidence="26">
    <location>
        <begin position="1283"/>
        <end position="1292"/>
    </location>
</feature>
<evidence type="ECO:0000256" key="22">
    <source>
        <dbReference type="ARBA" id="ARBA00023315"/>
    </source>
</evidence>
<dbReference type="Gene3D" id="2.60.120.200">
    <property type="match status" value="4"/>
</dbReference>
<dbReference type="SMART" id="SM00282">
    <property type="entry name" value="LamG"/>
    <property type="match status" value="2"/>
</dbReference>
<dbReference type="FunFam" id="2.10.25.10:FF:000580">
    <property type="entry name" value="Wing blister, isoform B"/>
    <property type="match status" value="1"/>
</dbReference>
<dbReference type="InterPro" id="IPR056863">
    <property type="entry name" value="LMN_ATRN_NET-like_EGF"/>
</dbReference>
<keyword evidence="29" id="KW-0472">Membrane</keyword>
<dbReference type="InterPro" id="IPR002049">
    <property type="entry name" value="LE_dom"/>
</dbReference>
<feature type="coiled-coil region" evidence="27">
    <location>
        <begin position="1373"/>
        <end position="1431"/>
    </location>
</feature>
<evidence type="ECO:0000259" key="32">
    <source>
        <dbReference type="PROSITE" id="PS50027"/>
    </source>
</evidence>
<keyword evidence="7" id="KW-0272">Extracellular matrix</keyword>
<dbReference type="CDD" id="cd00055">
    <property type="entry name" value="EGF_Lam"/>
    <property type="match status" value="9"/>
</dbReference>
<dbReference type="PROSITE" id="PS50014">
    <property type="entry name" value="BROMODOMAIN_2"/>
    <property type="match status" value="1"/>
</dbReference>
<dbReference type="SMART" id="SM00136">
    <property type="entry name" value="LamNT"/>
    <property type="match status" value="1"/>
</dbReference>
<dbReference type="GO" id="GO:0043992">
    <property type="term" value="F:histone H3K9 acetyltransferase activity"/>
    <property type="evidence" value="ECO:0007669"/>
    <property type="project" value="UniProtKB-ARBA"/>
</dbReference>
<evidence type="ECO:0000256" key="3">
    <source>
        <dbReference type="ARBA" id="ARBA00004302"/>
    </source>
</evidence>
<keyword evidence="14 24" id="KW-0103">Bromodomain</keyword>